<dbReference type="SUPFAM" id="SSF46894">
    <property type="entry name" value="C-terminal effector domain of the bipartite response regulators"/>
    <property type="match status" value="1"/>
</dbReference>
<dbReference type="EMBL" id="JBEPEK010000356">
    <property type="protein sequence ID" value="MER7184691.1"/>
    <property type="molecule type" value="Genomic_DNA"/>
</dbReference>
<dbReference type="InterPro" id="IPR016032">
    <property type="entry name" value="Sig_transdc_resp-reg_C-effctor"/>
</dbReference>
<dbReference type="Gene3D" id="3.40.50.2300">
    <property type="match status" value="1"/>
</dbReference>
<dbReference type="SMART" id="SM00421">
    <property type="entry name" value="HTH_LUXR"/>
    <property type="match status" value="1"/>
</dbReference>
<dbReference type="PRINTS" id="PR00038">
    <property type="entry name" value="HTHLUXR"/>
</dbReference>
<keyword evidence="3" id="KW-0804">Transcription</keyword>
<evidence type="ECO:0000259" key="4">
    <source>
        <dbReference type="PROSITE" id="PS50043"/>
    </source>
</evidence>
<keyword evidence="1" id="KW-0805">Transcription regulation</keyword>
<gene>
    <name evidence="5" type="ORF">ABT404_35395</name>
</gene>
<name>A0ABV1X6P3_9ACTN</name>
<evidence type="ECO:0000256" key="2">
    <source>
        <dbReference type="ARBA" id="ARBA00023125"/>
    </source>
</evidence>
<comment type="caution">
    <text evidence="5">The sequence shown here is derived from an EMBL/GenBank/DDBJ whole genome shotgun (WGS) entry which is preliminary data.</text>
</comment>
<organism evidence="5 6">
    <name type="scientific">Streptomyces hyaluromycini</name>
    <dbReference type="NCBI Taxonomy" id="1377993"/>
    <lineage>
        <taxon>Bacteria</taxon>
        <taxon>Bacillati</taxon>
        <taxon>Actinomycetota</taxon>
        <taxon>Actinomycetes</taxon>
        <taxon>Kitasatosporales</taxon>
        <taxon>Streptomycetaceae</taxon>
        <taxon>Streptomyces</taxon>
    </lineage>
</organism>
<dbReference type="PANTHER" id="PTHR44688">
    <property type="entry name" value="DNA-BINDING TRANSCRIPTIONAL ACTIVATOR DEVR_DOSR"/>
    <property type="match status" value="1"/>
</dbReference>
<dbReference type="RefSeq" id="WP_350787021.1">
    <property type="nucleotide sequence ID" value="NZ_JBEPEK010000356.1"/>
</dbReference>
<protein>
    <submittedName>
        <fullName evidence="5">Response regulator transcription factor</fullName>
    </submittedName>
</protein>
<proteinExistence type="predicted"/>
<dbReference type="CDD" id="cd06170">
    <property type="entry name" value="LuxR_C_like"/>
    <property type="match status" value="1"/>
</dbReference>
<dbReference type="PANTHER" id="PTHR44688:SF16">
    <property type="entry name" value="DNA-BINDING TRANSCRIPTIONAL ACTIVATOR DEVR_DOSR"/>
    <property type="match status" value="1"/>
</dbReference>
<dbReference type="Proteomes" id="UP001474181">
    <property type="component" value="Unassembled WGS sequence"/>
</dbReference>
<dbReference type="PROSITE" id="PS50043">
    <property type="entry name" value="HTH_LUXR_2"/>
    <property type="match status" value="1"/>
</dbReference>
<reference evidence="5 6" key="1">
    <citation type="submission" date="2024-06" db="EMBL/GenBank/DDBJ databases">
        <title>The Natural Products Discovery Center: Release of the First 8490 Sequenced Strains for Exploring Actinobacteria Biosynthetic Diversity.</title>
        <authorList>
            <person name="Kalkreuter E."/>
            <person name="Kautsar S.A."/>
            <person name="Yang D."/>
            <person name="Bader C.D."/>
            <person name="Teijaro C.N."/>
            <person name="Fluegel L."/>
            <person name="Davis C.M."/>
            <person name="Simpson J.R."/>
            <person name="Lauterbach L."/>
            <person name="Steele A.D."/>
            <person name="Gui C."/>
            <person name="Meng S."/>
            <person name="Li G."/>
            <person name="Viehrig K."/>
            <person name="Ye F."/>
            <person name="Su P."/>
            <person name="Kiefer A.F."/>
            <person name="Nichols A."/>
            <person name="Cepeda A.J."/>
            <person name="Yan W."/>
            <person name="Fan B."/>
            <person name="Jiang Y."/>
            <person name="Adhikari A."/>
            <person name="Zheng C.-J."/>
            <person name="Schuster L."/>
            <person name="Cowan T.M."/>
            <person name="Smanski M.J."/>
            <person name="Chevrette M.G."/>
            <person name="De Carvalho L.P.S."/>
            <person name="Shen B."/>
        </authorList>
    </citation>
    <scope>NUCLEOTIDE SEQUENCE [LARGE SCALE GENOMIC DNA]</scope>
    <source>
        <strain evidence="5 6">NPDC000234</strain>
    </source>
</reference>
<dbReference type="InterPro" id="IPR000792">
    <property type="entry name" value="Tscrpt_reg_LuxR_C"/>
</dbReference>
<keyword evidence="6" id="KW-1185">Reference proteome</keyword>
<keyword evidence="2" id="KW-0238">DNA-binding</keyword>
<feature type="domain" description="HTH luxR-type" evidence="4">
    <location>
        <begin position="147"/>
        <end position="221"/>
    </location>
</feature>
<evidence type="ECO:0000256" key="3">
    <source>
        <dbReference type="ARBA" id="ARBA00023163"/>
    </source>
</evidence>
<evidence type="ECO:0000256" key="1">
    <source>
        <dbReference type="ARBA" id="ARBA00023015"/>
    </source>
</evidence>
<dbReference type="Pfam" id="PF00196">
    <property type="entry name" value="GerE"/>
    <property type="match status" value="1"/>
</dbReference>
<evidence type="ECO:0000313" key="5">
    <source>
        <dbReference type="EMBL" id="MER7184691.1"/>
    </source>
</evidence>
<accession>A0ABV1X6P3</accession>
<sequence length="223" mass="24461">MPENQADGTCDALSVPVSVVLRASDAILEHATGAYLQSSARVKLLAAQGLPDADVSVLLLSAVDDHWIRVMRQDAARAAGTPVPVVMIADRISERQLSLAVEYGLTSFLYRGDLNLDRLVDAVVEAGAGRCRMPEDLVAHLIAELGNQQRQQTLTDLSRKDGLLIREIEVLRMLSEGMNTVEIADKMSYSERTIKGIIHEAVKRLRVRNRTQAVAYAIRTGIF</sequence>
<evidence type="ECO:0000313" key="6">
    <source>
        <dbReference type="Proteomes" id="UP001474181"/>
    </source>
</evidence>